<dbReference type="Gene3D" id="2.60.120.430">
    <property type="entry name" value="Galactose-binding lectin"/>
    <property type="match status" value="2"/>
</dbReference>
<sequence length="450" mass="50471">MWLVFLTRSSPIPLTSGPKFIRLHFYPTLYLSFNDPSKKAFFSVQACPFTLLRNFNASLHAVPNVPLIKEFCTNVEGQRLNLTFTPSPDITDSYAFINAIEVVSMPTNLYYTPDGDEGVPFIAQGIMYTLGNNAALEMMYRVDVGGREIPPNGDTGMFWGWSSDDRYLTIAKPSVVPVNISINPNFSSIPSYSAPKEVYITARTMGMNKTQNKNYQLTWEFPVDSGFNYFVRLHFCEFQPEITKEGDRVFEISLTNLTAETEADITRWSGGNGIPFYQDYAVAIETKGNQKKQHLSIALHTSPERRTLYSDAILNGLEIFKLSNNFDLTGPSFDLIGPNVHHVKQPVMQLGKKRTAIVALVAPIFGFITFSLLLFVIFQRCSNKFANNSTPVPPSDICSRFSLREIKTATNNFDVNFIIERGGFGEVYKRFANAGSTPVAIKRLNPGTKI</sequence>
<evidence type="ECO:0000256" key="9">
    <source>
        <dbReference type="ARBA" id="ARBA00022989"/>
    </source>
</evidence>
<accession>A0A9D3WJ46</accession>
<keyword evidence="3" id="KW-0808">Transferase</keyword>
<dbReference type="GO" id="GO:0004674">
    <property type="term" value="F:protein serine/threonine kinase activity"/>
    <property type="evidence" value="ECO:0007669"/>
    <property type="project" value="UniProtKB-KW"/>
</dbReference>
<dbReference type="Gene3D" id="3.30.200.20">
    <property type="entry name" value="Phosphorylase Kinase, domain 1"/>
    <property type="match status" value="1"/>
</dbReference>
<comment type="subcellular location">
    <subcellularLocation>
        <location evidence="1">Membrane</location>
        <topology evidence="1">Single-pass type I membrane protein</topology>
    </subcellularLocation>
</comment>
<evidence type="ECO:0000256" key="3">
    <source>
        <dbReference type="ARBA" id="ARBA00022679"/>
    </source>
</evidence>
<keyword evidence="4 12" id="KW-0812">Transmembrane</keyword>
<gene>
    <name evidence="14" type="ORF">J1N35_000851</name>
</gene>
<keyword evidence="2" id="KW-0723">Serine/threonine-protein kinase</keyword>
<dbReference type="GO" id="GO:0016020">
    <property type="term" value="C:membrane"/>
    <property type="evidence" value="ECO:0007669"/>
    <property type="project" value="UniProtKB-SubCell"/>
</dbReference>
<evidence type="ECO:0000256" key="10">
    <source>
        <dbReference type="ARBA" id="ARBA00023136"/>
    </source>
</evidence>
<dbReference type="PANTHER" id="PTHR34590">
    <property type="entry name" value="OS03G0124300 PROTEIN-RELATED"/>
    <property type="match status" value="1"/>
</dbReference>
<feature type="transmembrane region" description="Helical" evidence="12">
    <location>
        <begin position="356"/>
        <end position="378"/>
    </location>
</feature>
<dbReference type="EMBL" id="JAIQCV010000001">
    <property type="protein sequence ID" value="KAH1129473.1"/>
    <property type="molecule type" value="Genomic_DNA"/>
</dbReference>
<dbReference type="PANTHER" id="PTHR34590:SF15">
    <property type="entry name" value="PROTEIN KINASE DOMAIN-CONTAINING PROTEIN"/>
    <property type="match status" value="1"/>
</dbReference>
<proteinExistence type="predicted"/>
<dbReference type="InterPro" id="IPR024788">
    <property type="entry name" value="Malectin-like_Carb-bd_dom"/>
</dbReference>
<dbReference type="FunFam" id="2.60.120.430:FF:000007">
    <property type="entry name" value="FERONIA receptor-like kinase"/>
    <property type="match status" value="1"/>
</dbReference>
<dbReference type="Pfam" id="PF12819">
    <property type="entry name" value="Malectin_like"/>
    <property type="match status" value="1"/>
</dbReference>
<name>A0A9D3WJ46_9ROSI</name>
<protein>
    <recommendedName>
        <fullName evidence="13">Malectin-like domain-containing protein</fullName>
    </recommendedName>
</protein>
<keyword evidence="10 12" id="KW-0472">Membrane</keyword>
<keyword evidence="11" id="KW-0325">Glycoprotein</keyword>
<reference evidence="14 15" key="1">
    <citation type="journal article" date="2021" name="Plant Biotechnol. J.">
        <title>Multi-omics assisted identification of the key and species-specific regulatory components of drought-tolerant mechanisms in Gossypium stocksii.</title>
        <authorList>
            <person name="Yu D."/>
            <person name="Ke L."/>
            <person name="Zhang D."/>
            <person name="Wu Y."/>
            <person name="Sun Y."/>
            <person name="Mei J."/>
            <person name="Sun J."/>
            <person name="Sun Y."/>
        </authorList>
    </citation>
    <scope>NUCLEOTIDE SEQUENCE [LARGE SCALE GENOMIC DNA]</scope>
    <source>
        <strain evidence="15">cv. E1</strain>
        <tissue evidence="14">Leaf</tissue>
    </source>
</reference>
<evidence type="ECO:0000256" key="7">
    <source>
        <dbReference type="ARBA" id="ARBA00022777"/>
    </source>
</evidence>
<keyword evidence="9 12" id="KW-1133">Transmembrane helix</keyword>
<evidence type="ECO:0000313" key="14">
    <source>
        <dbReference type="EMBL" id="KAH1129473.1"/>
    </source>
</evidence>
<keyword evidence="7" id="KW-0418">Kinase</keyword>
<dbReference type="AlphaFoldDB" id="A0A9D3WJ46"/>
<dbReference type="GO" id="GO:0004714">
    <property type="term" value="F:transmembrane receptor protein tyrosine kinase activity"/>
    <property type="evidence" value="ECO:0007669"/>
    <property type="project" value="InterPro"/>
</dbReference>
<dbReference type="OrthoDB" id="1720310at2759"/>
<evidence type="ECO:0000256" key="8">
    <source>
        <dbReference type="ARBA" id="ARBA00022840"/>
    </source>
</evidence>
<comment type="caution">
    <text evidence="14">The sequence shown here is derived from an EMBL/GenBank/DDBJ whole genome shotgun (WGS) entry which is preliminary data.</text>
</comment>
<evidence type="ECO:0000256" key="6">
    <source>
        <dbReference type="ARBA" id="ARBA00022741"/>
    </source>
</evidence>
<dbReference type="FunFam" id="2.60.120.430:FF:000003">
    <property type="entry name" value="FERONIA receptor-like kinase"/>
    <property type="match status" value="1"/>
</dbReference>
<dbReference type="InterPro" id="IPR011009">
    <property type="entry name" value="Kinase-like_dom_sf"/>
</dbReference>
<evidence type="ECO:0000256" key="11">
    <source>
        <dbReference type="ARBA" id="ARBA00023180"/>
    </source>
</evidence>
<evidence type="ECO:0000256" key="2">
    <source>
        <dbReference type="ARBA" id="ARBA00022527"/>
    </source>
</evidence>
<feature type="domain" description="Malectin-like" evidence="13">
    <location>
        <begin position="20"/>
        <end position="321"/>
    </location>
</feature>
<dbReference type="InterPro" id="IPR045272">
    <property type="entry name" value="ANXUR1/2-like"/>
</dbReference>
<evidence type="ECO:0000256" key="4">
    <source>
        <dbReference type="ARBA" id="ARBA00022692"/>
    </source>
</evidence>
<dbReference type="SUPFAM" id="SSF56112">
    <property type="entry name" value="Protein kinase-like (PK-like)"/>
    <property type="match status" value="1"/>
</dbReference>
<evidence type="ECO:0000313" key="15">
    <source>
        <dbReference type="Proteomes" id="UP000828251"/>
    </source>
</evidence>
<keyword evidence="6" id="KW-0547">Nucleotide-binding</keyword>
<evidence type="ECO:0000256" key="12">
    <source>
        <dbReference type="SAM" id="Phobius"/>
    </source>
</evidence>
<keyword evidence="15" id="KW-1185">Reference proteome</keyword>
<evidence type="ECO:0000256" key="1">
    <source>
        <dbReference type="ARBA" id="ARBA00004479"/>
    </source>
</evidence>
<keyword evidence="5" id="KW-0732">Signal</keyword>
<organism evidence="14 15">
    <name type="scientific">Gossypium stocksii</name>
    <dbReference type="NCBI Taxonomy" id="47602"/>
    <lineage>
        <taxon>Eukaryota</taxon>
        <taxon>Viridiplantae</taxon>
        <taxon>Streptophyta</taxon>
        <taxon>Embryophyta</taxon>
        <taxon>Tracheophyta</taxon>
        <taxon>Spermatophyta</taxon>
        <taxon>Magnoliopsida</taxon>
        <taxon>eudicotyledons</taxon>
        <taxon>Gunneridae</taxon>
        <taxon>Pentapetalae</taxon>
        <taxon>rosids</taxon>
        <taxon>malvids</taxon>
        <taxon>Malvales</taxon>
        <taxon>Malvaceae</taxon>
        <taxon>Malvoideae</taxon>
        <taxon>Gossypium</taxon>
    </lineage>
</organism>
<dbReference type="Proteomes" id="UP000828251">
    <property type="component" value="Unassembled WGS sequence"/>
</dbReference>
<evidence type="ECO:0000259" key="13">
    <source>
        <dbReference type="Pfam" id="PF12819"/>
    </source>
</evidence>
<evidence type="ECO:0000256" key="5">
    <source>
        <dbReference type="ARBA" id="ARBA00022729"/>
    </source>
</evidence>
<dbReference type="GO" id="GO:0005524">
    <property type="term" value="F:ATP binding"/>
    <property type="evidence" value="ECO:0007669"/>
    <property type="project" value="UniProtKB-KW"/>
</dbReference>
<keyword evidence="8" id="KW-0067">ATP-binding</keyword>